<proteinExistence type="predicted"/>
<reference evidence="2 3" key="1">
    <citation type="submission" date="2019-11" db="EMBL/GenBank/DDBJ databases">
        <title>Draft genome of Amycolatopsis RM579.</title>
        <authorList>
            <person name="Duangmal K."/>
            <person name="Mingma R."/>
        </authorList>
    </citation>
    <scope>NUCLEOTIDE SEQUENCE [LARGE SCALE GENOMIC DNA]</scope>
    <source>
        <strain evidence="2 3">RM579</strain>
    </source>
</reference>
<sequence length="446" mass="48743">MEVRLPRARCVRCGHRPVKRAVVVGSGISGLAAAWKLTRQGWQVTVLERDQWIGGRVRRVAYEGMDIDVGAAFVTDFYFHARKIMREIGLENELVRFSLDSAVEHDGKLKSLWPLPEMVAEGLLPVTALVRLAAGTMTLAPKWLSLNPGDLDAGIAYDDETAQSWSERVYGAEVTERVIKPLLRGVVHWDAETTSRAVLFAMLKAFLAHPRAYVPRTGMAALPLAMADGLTVQTGARVTGIVRSGTGWAVHCDRDGGPETFEADAVVCSAPATQVADLVPELSHVDKEFFAGVRYSSTAVAVVKVDGKPDTLRKSVWFTMQDQSSIVGMTPYLFRDDDRDYSIVRISLSDPAYRGNAGMSDGELGQFVIDSARRMPQLSTLLRSGSVVGLARWPEALPVFDVGHLKKVRSWRSRNSGSLVFAGDYLRGPYLEGAVRSGLEAAARLG</sequence>
<evidence type="ECO:0000313" key="2">
    <source>
        <dbReference type="EMBL" id="MTD54889.1"/>
    </source>
</evidence>
<evidence type="ECO:0000259" key="1">
    <source>
        <dbReference type="Pfam" id="PF01593"/>
    </source>
</evidence>
<protein>
    <submittedName>
        <fullName evidence="2">FAD-dependent oxidoreductase</fullName>
    </submittedName>
</protein>
<dbReference type="SUPFAM" id="SSF51905">
    <property type="entry name" value="FAD/NAD(P)-binding domain"/>
    <property type="match status" value="1"/>
</dbReference>
<comment type="caution">
    <text evidence="2">The sequence shown here is derived from an EMBL/GenBank/DDBJ whole genome shotgun (WGS) entry which is preliminary data.</text>
</comment>
<dbReference type="PANTHER" id="PTHR42923">
    <property type="entry name" value="PROTOPORPHYRINOGEN OXIDASE"/>
    <property type="match status" value="1"/>
</dbReference>
<dbReference type="InterPro" id="IPR002937">
    <property type="entry name" value="Amino_oxidase"/>
</dbReference>
<keyword evidence="3" id="KW-1185">Reference proteome</keyword>
<dbReference type="AlphaFoldDB" id="A0A6N7Z237"/>
<dbReference type="Proteomes" id="UP000440096">
    <property type="component" value="Unassembled WGS sequence"/>
</dbReference>
<organism evidence="2 3">
    <name type="scientific">Amycolatopsis pithecellobii</name>
    <dbReference type="NCBI Taxonomy" id="664692"/>
    <lineage>
        <taxon>Bacteria</taxon>
        <taxon>Bacillati</taxon>
        <taxon>Actinomycetota</taxon>
        <taxon>Actinomycetes</taxon>
        <taxon>Pseudonocardiales</taxon>
        <taxon>Pseudonocardiaceae</taxon>
        <taxon>Amycolatopsis</taxon>
    </lineage>
</organism>
<dbReference type="Gene3D" id="3.50.50.60">
    <property type="entry name" value="FAD/NAD(P)-binding domain"/>
    <property type="match status" value="1"/>
</dbReference>
<gene>
    <name evidence="2" type="ORF">GKO32_13005</name>
</gene>
<dbReference type="OrthoDB" id="9774675at2"/>
<dbReference type="Gene3D" id="3.90.660.20">
    <property type="entry name" value="Protoporphyrinogen oxidase, mitochondrial, domain 2"/>
    <property type="match status" value="1"/>
</dbReference>
<dbReference type="InterPro" id="IPR050464">
    <property type="entry name" value="Zeta_carotene_desat/Oxidored"/>
</dbReference>
<dbReference type="EMBL" id="WMBA01000016">
    <property type="protein sequence ID" value="MTD54889.1"/>
    <property type="molecule type" value="Genomic_DNA"/>
</dbReference>
<dbReference type="Pfam" id="PF01593">
    <property type="entry name" value="Amino_oxidase"/>
    <property type="match status" value="1"/>
</dbReference>
<dbReference type="GO" id="GO:0016491">
    <property type="term" value="F:oxidoreductase activity"/>
    <property type="evidence" value="ECO:0007669"/>
    <property type="project" value="InterPro"/>
</dbReference>
<dbReference type="InterPro" id="IPR036188">
    <property type="entry name" value="FAD/NAD-bd_sf"/>
</dbReference>
<feature type="domain" description="Amine oxidase" evidence="1">
    <location>
        <begin position="28"/>
        <end position="445"/>
    </location>
</feature>
<dbReference type="Gene3D" id="1.10.3110.10">
    <property type="entry name" value="protoporphyrinogen ix oxidase, domain 3"/>
    <property type="match status" value="1"/>
</dbReference>
<accession>A0A6N7Z237</accession>
<evidence type="ECO:0000313" key="3">
    <source>
        <dbReference type="Proteomes" id="UP000440096"/>
    </source>
</evidence>
<name>A0A6N7Z237_9PSEU</name>